<evidence type="ECO:0000313" key="4">
    <source>
        <dbReference type="EMBL" id="MBD8875528.1"/>
    </source>
</evidence>
<proteinExistence type="predicted"/>
<sequence length="157" mass="17172">MTVAISIETPLQDDIRALVGELSDLLLSLTPADACHHLTAEQMACEQTTVFVARVDGEAAACGALHRHGDGIAEVKRMYTRPGFQGQGLGARILGQIIDLAREEGFRELVLETGWNYEAAKHLYERNGFARCGAILDYPAHAESIFYSRPLSAETEI</sequence>
<reference evidence="4 5" key="1">
    <citation type="submission" date="2020-09" db="EMBL/GenBank/DDBJ databases">
        <title>The genome sequence of type strain Labrenzia polysiphoniae KACC 19711.</title>
        <authorList>
            <person name="Liu Y."/>
        </authorList>
    </citation>
    <scope>NUCLEOTIDE SEQUENCE [LARGE SCALE GENOMIC DNA]</scope>
    <source>
        <strain evidence="4 5">KACC 19711</strain>
    </source>
</reference>
<evidence type="ECO:0000256" key="1">
    <source>
        <dbReference type="ARBA" id="ARBA00022679"/>
    </source>
</evidence>
<dbReference type="Proteomes" id="UP000615687">
    <property type="component" value="Unassembled WGS sequence"/>
</dbReference>
<dbReference type="EMBL" id="JACYXJ010000002">
    <property type="protein sequence ID" value="MBD8875528.1"/>
    <property type="molecule type" value="Genomic_DNA"/>
</dbReference>
<comment type="caution">
    <text evidence="4">The sequence shown here is derived from an EMBL/GenBank/DDBJ whole genome shotgun (WGS) entry which is preliminary data.</text>
</comment>
<dbReference type="InterPro" id="IPR000182">
    <property type="entry name" value="GNAT_dom"/>
</dbReference>
<keyword evidence="2" id="KW-0012">Acyltransferase</keyword>
<keyword evidence="5" id="KW-1185">Reference proteome</keyword>
<dbReference type="InterPro" id="IPR016181">
    <property type="entry name" value="Acyl_CoA_acyltransferase"/>
</dbReference>
<gene>
    <name evidence="4" type="ORF">IG617_04410</name>
</gene>
<dbReference type="InterPro" id="IPR050832">
    <property type="entry name" value="Bact_Acetyltransf"/>
</dbReference>
<organism evidence="4 5">
    <name type="scientific">Roseibium polysiphoniae</name>
    <dbReference type="NCBI Taxonomy" id="2571221"/>
    <lineage>
        <taxon>Bacteria</taxon>
        <taxon>Pseudomonadati</taxon>
        <taxon>Pseudomonadota</taxon>
        <taxon>Alphaproteobacteria</taxon>
        <taxon>Hyphomicrobiales</taxon>
        <taxon>Stappiaceae</taxon>
        <taxon>Roseibium</taxon>
    </lineage>
</organism>
<dbReference type="SUPFAM" id="SSF55729">
    <property type="entry name" value="Acyl-CoA N-acyltransferases (Nat)"/>
    <property type="match status" value="1"/>
</dbReference>
<dbReference type="PANTHER" id="PTHR43877:SF5">
    <property type="entry name" value="BLL8307 PROTEIN"/>
    <property type="match status" value="1"/>
</dbReference>
<feature type="domain" description="N-acetyltransferase" evidence="3">
    <location>
        <begin position="3"/>
        <end position="152"/>
    </location>
</feature>
<keyword evidence="1" id="KW-0808">Transferase</keyword>
<dbReference type="CDD" id="cd04301">
    <property type="entry name" value="NAT_SF"/>
    <property type="match status" value="1"/>
</dbReference>
<dbReference type="RefSeq" id="WP_192107722.1">
    <property type="nucleotide sequence ID" value="NZ_JACYXJ010000002.1"/>
</dbReference>
<name>A0ABR9C7E6_9HYPH</name>
<evidence type="ECO:0000313" key="5">
    <source>
        <dbReference type="Proteomes" id="UP000615687"/>
    </source>
</evidence>
<protein>
    <submittedName>
        <fullName evidence="4">GNAT family N-acetyltransferase</fullName>
    </submittedName>
</protein>
<dbReference type="PANTHER" id="PTHR43877">
    <property type="entry name" value="AMINOALKYLPHOSPHONATE N-ACETYLTRANSFERASE-RELATED-RELATED"/>
    <property type="match status" value="1"/>
</dbReference>
<evidence type="ECO:0000256" key="2">
    <source>
        <dbReference type="ARBA" id="ARBA00023315"/>
    </source>
</evidence>
<dbReference type="Gene3D" id="3.40.630.30">
    <property type="match status" value="1"/>
</dbReference>
<dbReference type="Pfam" id="PF00583">
    <property type="entry name" value="Acetyltransf_1"/>
    <property type="match status" value="1"/>
</dbReference>
<evidence type="ECO:0000259" key="3">
    <source>
        <dbReference type="PROSITE" id="PS51186"/>
    </source>
</evidence>
<accession>A0ABR9C7E6</accession>
<dbReference type="PROSITE" id="PS51186">
    <property type="entry name" value="GNAT"/>
    <property type="match status" value="1"/>
</dbReference>